<dbReference type="PANTHER" id="PTHR24345:SF91">
    <property type="entry name" value="SERINE_THREONINE-PROTEIN KINASE PLK4"/>
    <property type="match status" value="1"/>
</dbReference>
<evidence type="ECO:0000259" key="8">
    <source>
        <dbReference type="PROSITE" id="PS50011"/>
    </source>
</evidence>
<feature type="compositionally biased region" description="Basic and acidic residues" evidence="7">
    <location>
        <begin position="590"/>
        <end position="608"/>
    </location>
</feature>
<dbReference type="InterPro" id="IPR011009">
    <property type="entry name" value="Kinase-like_dom_sf"/>
</dbReference>
<evidence type="ECO:0000256" key="4">
    <source>
        <dbReference type="ARBA" id="ARBA00022777"/>
    </source>
</evidence>
<dbReference type="HOGENOM" id="CLU_019325_0_0_1"/>
<feature type="compositionally biased region" description="Basic and acidic residues" evidence="7">
    <location>
        <begin position="548"/>
        <end position="558"/>
    </location>
</feature>
<dbReference type="FunCoup" id="C5DWZ8">
    <property type="interactions" value="293"/>
</dbReference>
<dbReference type="PANTHER" id="PTHR24345">
    <property type="entry name" value="SERINE/THREONINE-PROTEIN KINASE PLK"/>
    <property type="match status" value="1"/>
</dbReference>
<dbReference type="PROSITE" id="PS00108">
    <property type="entry name" value="PROTEIN_KINASE_ST"/>
    <property type="match status" value="1"/>
</dbReference>
<dbReference type="GO" id="GO:0005524">
    <property type="term" value="F:ATP binding"/>
    <property type="evidence" value="ECO:0007669"/>
    <property type="project" value="UniProtKB-UniRule"/>
</dbReference>
<evidence type="ECO:0000256" key="2">
    <source>
        <dbReference type="ARBA" id="ARBA00022679"/>
    </source>
</evidence>
<feature type="region of interest" description="Disordered" evidence="7">
    <location>
        <begin position="1"/>
        <end position="44"/>
    </location>
</feature>
<dbReference type="InterPro" id="IPR008271">
    <property type="entry name" value="Ser/Thr_kinase_AS"/>
</dbReference>
<feature type="compositionally biased region" description="Polar residues" evidence="7">
    <location>
        <begin position="458"/>
        <end position="469"/>
    </location>
</feature>
<gene>
    <name evidence="9" type="ordered locus">ZYRO0F01034g</name>
</gene>
<sequence>MSQRLIIPTLIPEWANPPPSNESESSTPLRRSQSRESSSQLRPTYHGIIESNLDSITVQIKPLASLIEHENRRKINEFNLGSSIGYGQFGKVYKARLQNHIYAIKSIAKKPWNAQQYSMNQTMRQIKLWRHQGGGYNLTGDEAVMMMNVQKCRWEIYILSKLRSPYVVQLHKFLDSPVSKAIWIVNEWCSLGELEWKRNSVDEIPVQWSQMIGECDDVLTFVEKALHDLTQGLAYLKSQGCIHRDIKPSNILVDGKQKLLKLSDFGCSILSPQVLPFEDDSLTECFQAELNKIVGTPAFIAPELCQFGNPGADDVKDGFKLDVWSTGVTLYGLLYNELPFYGESEFDTYHKVIHKTLENRLNGNRVNDLIIGRMLEKDPQIRIGAEKLQELVILDHKSFTASVKQGKPTTAAIARKSTTEKHPTSIQKFFTKFFKLRKKDKSTKKSVAKSSNSSANSPTISPGTFNSTVGAPPNSDPLSKPSPSPRPSPFPQDDDFSEPSLHSSLSSFEEPVQVSDLFKQDSAPLNKQVSPPPSDSGIVESTMSASESEPRRLDEYRLPRSSHKSSHATSPELSHPHAGNTSLADANYEDEPRKLDSYDLPQHHDYPTHSRQFSTEVSEMHSSHGSFELKTPPELARMIHSRQPSNLDGQTSRDINLTNHSHPSFQLSLKEGTEDSYYDTSIASKQPSFQLSVPPEIIQERSPPPVNPTPQPSGGSRNLYQHRHQPNASTSTSSSSPIKIPTPMKALIHLGNSPVKEGTATDTAQHDSPLKDQGQNQAHKANGLAHSKDISNFQNYIFQQGTNDAGPQDKHKSVLTEDLIEKYLNYADNSQS</sequence>
<dbReference type="Proteomes" id="UP000008536">
    <property type="component" value="Chromosome F"/>
</dbReference>
<evidence type="ECO:0000256" key="6">
    <source>
        <dbReference type="PROSITE-ProRule" id="PRU10141"/>
    </source>
</evidence>
<feature type="compositionally biased region" description="Low complexity" evidence="7">
    <location>
        <begin position="21"/>
        <end position="42"/>
    </location>
</feature>
<dbReference type="GO" id="GO:0005634">
    <property type="term" value="C:nucleus"/>
    <property type="evidence" value="ECO:0007669"/>
    <property type="project" value="TreeGrafter"/>
</dbReference>
<dbReference type="PROSITE" id="PS50011">
    <property type="entry name" value="PROTEIN_KINASE_DOM"/>
    <property type="match status" value="1"/>
</dbReference>
<evidence type="ECO:0000313" key="10">
    <source>
        <dbReference type="Proteomes" id="UP000008536"/>
    </source>
</evidence>
<evidence type="ECO:0000256" key="5">
    <source>
        <dbReference type="ARBA" id="ARBA00022840"/>
    </source>
</evidence>
<feature type="compositionally biased region" description="Polar residues" evidence="7">
    <location>
        <begin position="642"/>
        <end position="667"/>
    </location>
</feature>
<feature type="region of interest" description="Disordered" evidence="7">
    <location>
        <begin position="441"/>
        <end position="787"/>
    </location>
</feature>
<dbReference type="Gene3D" id="1.10.510.10">
    <property type="entry name" value="Transferase(Phosphotransferase) domain 1"/>
    <property type="match status" value="1"/>
</dbReference>
<dbReference type="GO" id="GO:0004674">
    <property type="term" value="F:protein serine/threonine kinase activity"/>
    <property type="evidence" value="ECO:0007669"/>
    <property type="project" value="UniProtKB-KW"/>
</dbReference>
<feature type="compositionally biased region" description="Polar residues" evidence="7">
    <location>
        <begin position="678"/>
        <end position="691"/>
    </location>
</feature>
<dbReference type="STRING" id="559307.C5DWZ8"/>
<proteinExistence type="predicted"/>
<keyword evidence="1" id="KW-0723">Serine/threonine-protein kinase</keyword>
<keyword evidence="2" id="KW-0808">Transferase</keyword>
<organism evidence="9 10">
    <name type="scientific">Zygosaccharomyces rouxii (strain ATCC 2623 / CBS 732 / NBRC 1130 / NCYC 568 / NRRL Y-229)</name>
    <dbReference type="NCBI Taxonomy" id="559307"/>
    <lineage>
        <taxon>Eukaryota</taxon>
        <taxon>Fungi</taxon>
        <taxon>Dikarya</taxon>
        <taxon>Ascomycota</taxon>
        <taxon>Saccharomycotina</taxon>
        <taxon>Saccharomycetes</taxon>
        <taxon>Saccharomycetales</taxon>
        <taxon>Saccharomycetaceae</taxon>
        <taxon>Zygosaccharomyces</taxon>
    </lineage>
</organism>
<evidence type="ECO:0000256" key="7">
    <source>
        <dbReference type="SAM" id="MobiDB-lite"/>
    </source>
</evidence>
<accession>C5DWZ8</accession>
<dbReference type="SUPFAM" id="SSF56112">
    <property type="entry name" value="Protein kinase-like (PK-like)"/>
    <property type="match status" value="1"/>
</dbReference>
<keyword evidence="5 6" id="KW-0067">ATP-binding</keyword>
<name>C5DWZ8_ZYGRC</name>
<feature type="compositionally biased region" description="Pro residues" evidence="7">
    <location>
        <begin position="702"/>
        <end position="711"/>
    </location>
</feature>
<evidence type="ECO:0000313" key="9">
    <source>
        <dbReference type="EMBL" id="CAR28309.1"/>
    </source>
</evidence>
<dbReference type="Pfam" id="PF00069">
    <property type="entry name" value="Pkinase"/>
    <property type="match status" value="1"/>
</dbReference>
<keyword evidence="10" id="KW-1185">Reference proteome</keyword>
<reference evidence="9 10" key="1">
    <citation type="journal article" date="2009" name="Genome Res.">
        <title>Comparative genomics of protoploid Saccharomycetaceae.</title>
        <authorList>
            <consortium name="The Genolevures Consortium"/>
            <person name="Souciet J.-L."/>
            <person name="Dujon B."/>
            <person name="Gaillardin C."/>
            <person name="Johnston M."/>
            <person name="Baret P.V."/>
            <person name="Cliften P."/>
            <person name="Sherman D.J."/>
            <person name="Weissenbach J."/>
            <person name="Westhof E."/>
            <person name="Wincker P."/>
            <person name="Jubin C."/>
            <person name="Poulain J."/>
            <person name="Barbe V."/>
            <person name="Segurens B."/>
            <person name="Artiguenave F."/>
            <person name="Anthouard V."/>
            <person name="Vacherie B."/>
            <person name="Val M.-E."/>
            <person name="Fulton R.S."/>
            <person name="Minx P."/>
            <person name="Wilson R."/>
            <person name="Durrens P."/>
            <person name="Jean G."/>
            <person name="Marck C."/>
            <person name="Martin T."/>
            <person name="Nikolski M."/>
            <person name="Rolland T."/>
            <person name="Seret M.-L."/>
            <person name="Casaregola S."/>
            <person name="Despons L."/>
            <person name="Fairhead C."/>
            <person name="Fischer G."/>
            <person name="Lafontaine I."/>
            <person name="Leh V."/>
            <person name="Lemaire M."/>
            <person name="de Montigny J."/>
            <person name="Neuveglise C."/>
            <person name="Thierry A."/>
            <person name="Blanc-Lenfle I."/>
            <person name="Bleykasten C."/>
            <person name="Diffels J."/>
            <person name="Fritsch E."/>
            <person name="Frangeul L."/>
            <person name="Goeffon A."/>
            <person name="Jauniaux N."/>
            <person name="Kachouri-Lafond R."/>
            <person name="Payen C."/>
            <person name="Potier S."/>
            <person name="Pribylova L."/>
            <person name="Ozanne C."/>
            <person name="Richard G.-F."/>
            <person name="Sacerdot C."/>
            <person name="Straub M.-L."/>
            <person name="Talla E."/>
        </authorList>
    </citation>
    <scope>NUCLEOTIDE SEQUENCE [LARGE SCALE GENOMIC DNA]</scope>
    <source>
        <strain evidence="9 10">ATCC 2623 / CBS 732 / BCRC 21506 / NBRC 1130 / NCYC 568 / NRRL Y-229</strain>
    </source>
</reference>
<evidence type="ECO:0000256" key="3">
    <source>
        <dbReference type="ARBA" id="ARBA00022741"/>
    </source>
</evidence>
<dbReference type="AlphaFoldDB" id="C5DWZ8"/>
<protein>
    <submittedName>
        <fullName evidence="9">ZYRO0F01034p</fullName>
    </submittedName>
</protein>
<dbReference type="KEGG" id="zro:ZYRO0F01034g"/>
<feature type="binding site" evidence="6">
    <location>
        <position position="110"/>
    </location>
    <ligand>
        <name>ATP</name>
        <dbReference type="ChEBI" id="CHEBI:30616"/>
    </ligand>
</feature>
<dbReference type="InterPro" id="IPR000719">
    <property type="entry name" value="Prot_kinase_dom"/>
</dbReference>
<dbReference type="EMBL" id="CU928178">
    <property type="protein sequence ID" value="CAR28309.1"/>
    <property type="molecule type" value="Genomic_DNA"/>
</dbReference>
<dbReference type="InParanoid" id="C5DWZ8"/>
<feature type="domain" description="Protein kinase" evidence="8">
    <location>
        <begin position="78"/>
        <end position="399"/>
    </location>
</feature>
<dbReference type="Gene3D" id="3.30.200.20">
    <property type="entry name" value="Phosphorylase Kinase, domain 1"/>
    <property type="match status" value="1"/>
</dbReference>
<keyword evidence="3 6" id="KW-0547">Nucleotide-binding</keyword>
<feature type="compositionally biased region" description="Pro residues" evidence="7">
    <location>
        <begin position="480"/>
        <end position="490"/>
    </location>
</feature>
<feature type="compositionally biased region" description="Low complexity" evidence="7">
    <location>
        <begin position="498"/>
        <end position="511"/>
    </location>
</feature>
<feature type="compositionally biased region" description="Low complexity" evidence="7">
    <location>
        <begin position="448"/>
        <end position="457"/>
    </location>
</feature>
<dbReference type="PROSITE" id="PS00107">
    <property type="entry name" value="PROTEIN_KINASE_ATP"/>
    <property type="match status" value="1"/>
</dbReference>
<dbReference type="InterPro" id="IPR017441">
    <property type="entry name" value="Protein_kinase_ATP_BS"/>
</dbReference>
<keyword evidence="4" id="KW-0418">Kinase</keyword>
<dbReference type="SMART" id="SM00220">
    <property type="entry name" value="S_TKc"/>
    <property type="match status" value="1"/>
</dbReference>
<evidence type="ECO:0000256" key="1">
    <source>
        <dbReference type="ARBA" id="ARBA00022527"/>
    </source>
</evidence>